<proteinExistence type="inferred from homology"/>
<dbReference type="PROSITE" id="PS51296">
    <property type="entry name" value="RIESKE"/>
    <property type="match status" value="1"/>
</dbReference>
<dbReference type="PRINTS" id="PR00368">
    <property type="entry name" value="FADPNR"/>
</dbReference>
<gene>
    <name evidence="11" type="ORF">S40285_02527</name>
</gene>
<protein>
    <recommendedName>
        <fullName evidence="10">Rieske domain-containing protein</fullName>
    </recommendedName>
</protein>
<dbReference type="PRINTS" id="PR00411">
    <property type="entry name" value="PNDRDTASEI"/>
</dbReference>
<organism evidence="11 12">
    <name type="scientific">Stachybotrys chlorohalonatus (strain IBT 40285)</name>
    <dbReference type="NCBI Taxonomy" id="1283841"/>
    <lineage>
        <taxon>Eukaryota</taxon>
        <taxon>Fungi</taxon>
        <taxon>Dikarya</taxon>
        <taxon>Ascomycota</taxon>
        <taxon>Pezizomycotina</taxon>
        <taxon>Sordariomycetes</taxon>
        <taxon>Hypocreomycetidae</taxon>
        <taxon>Hypocreales</taxon>
        <taxon>Stachybotryaceae</taxon>
        <taxon>Stachybotrys</taxon>
    </lineage>
</organism>
<name>A0A084QWK9_STAC4</name>
<keyword evidence="8" id="KW-0408">Iron</keyword>
<evidence type="ECO:0000256" key="1">
    <source>
        <dbReference type="ARBA" id="ARBA00001974"/>
    </source>
</evidence>
<dbReference type="GO" id="GO:0005737">
    <property type="term" value="C:cytoplasm"/>
    <property type="evidence" value="ECO:0007669"/>
    <property type="project" value="TreeGrafter"/>
</dbReference>
<dbReference type="Gene3D" id="3.50.50.60">
    <property type="entry name" value="FAD/NAD(P)-binding domain"/>
    <property type="match status" value="2"/>
</dbReference>
<keyword evidence="5" id="KW-0479">Metal-binding</keyword>
<reference evidence="11 12" key="1">
    <citation type="journal article" date="2014" name="BMC Genomics">
        <title>Comparative genome sequencing reveals chemotype-specific gene clusters in the toxigenic black mold Stachybotrys.</title>
        <authorList>
            <person name="Semeiks J."/>
            <person name="Borek D."/>
            <person name="Otwinowski Z."/>
            <person name="Grishin N.V."/>
        </authorList>
    </citation>
    <scope>NUCLEOTIDE SEQUENCE [LARGE SCALE GENOMIC DNA]</scope>
    <source>
        <strain evidence="11 12">IBT 40285</strain>
    </source>
</reference>
<dbReference type="GO" id="GO:0046872">
    <property type="term" value="F:metal ion binding"/>
    <property type="evidence" value="ECO:0007669"/>
    <property type="project" value="UniProtKB-KW"/>
</dbReference>
<evidence type="ECO:0000256" key="6">
    <source>
        <dbReference type="ARBA" id="ARBA00022827"/>
    </source>
</evidence>
<accession>A0A084QWK9</accession>
<evidence type="ECO:0000256" key="4">
    <source>
        <dbReference type="ARBA" id="ARBA00022714"/>
    </source>
</evidence>
<evidence type="ECO:0000313" key="11">
    <source>
        <dbReference type="EMBL" id="KFA68344.1"/>
    </source>
</evidence>
<dbReference type="InterPro" id="IPR023753">
    <property type="entry name" value="FAD/NAD-binding_dom"/>
</dbReference>
<sequence>MAQEYKLKDLSSLSLSPGAKQEVEVEGIENGKVLLVNAGGKIQALGSKCTHYGAPLVKGVMTASGRLTCPWHGACFNAKTGDVEDAPALDALPVFKVEERDGAVYITGEEAAIKSSKRKPNFKCNASGGAQKDKVVVVGGGSGTLGVVEGLREKGYDGPLTIISKEGYLPIDRTKLSKALLTDVDKLAWRDKDFLKSGDVEWVDGEVTGVDFSDRVVTTANGGKFGYTKLILATGGTPKLLPLQGFKVLGNIFTLRTAHDTKKIVDAIGDKGKKIVVVGSSFIGIEVAVATSKDNDVTVVGMEKVPLERVLGESIGAGLQKSLEAKGVKFYMEASVDKAEPSGSDPSNVGAVLLKDGTKLEADLVILGIGVSPATEYLRNNKVLRLEEDGSIKTDEEFRVVGFKDVYAIGDIASFPYHGPGGDGKFVRIEHWNVAQNAGRAVATSIAHPSVDSQQFMPVFWSALGAQLRYCGNTMLGWDDVIVDGKPEESTFVAYYTKGETVVAVATMGRDPVMVHSSQLMKMGKMPSKSELKNGLDVLSVSFPAV</sequence>
<dbReference type="GO" id="GO:0051537">
    <property type="term" value="F:2 iron, 2 sulfur cluster binding"/>
    <property type="evidence" value="ECO:0007669"/>
    <property type="project" value="UniProtKB-KW"/>
</dbReference>
<keyword evidence="6" id="KW-0274">FAD</keyword>
<dbReference type="CDD" id="cd03478">
    <property type="entry name" value="Rieske_AIFL_N"/>
    <property type="match status" value="1"/>
</dbReference>
<evidence type="ECO:0000313" key="12">
    <source>
        <dbReference type="Proteomes" id="UP000028524"/>
    </source>
</evidence>
<evidence type="ECO:0000256" key="5">
    <source>
        <dbReference type="ARBA" id="ARBA00022723"/>
    </source>
</evidence>
<evidence type="ECO:0000256" key="8">
    <source>
        <dbReference type="ARBA" id="ARBA00023004"/>
    </source>
</evidence>
<dbReference type="EMBL" id="KL659896">
    <property type="protein sequence ID" value="KFA68344.1"/>
    <property type="molecule type" value="Genomic_DNA"/>
</dbReference>
<comment type="cofactor">
    <cofactor evidence="1">
        <name>FAD</name>
        <dbReference type="ChEBI" id="CHEBI:57692"/>
    </cofactor>
</comment>
<dbReference type="InterPro" id="IPR050446">
    <property type="entry name" value="FAD-oxidoreductase/Apoptosis"/>
</dbReference>
<dbReference type="Gene3D" id="2.102.10.10">
    <property type="entry name" value="Rieske [2Fe-2S] iron-sulphur domain"/>
    <property type="match status" value="1"/>
</dbReference>
<dbReference type="InterPro" id="IPR017941">
    <property type="entry name" value="Rieske_2Fe-2S"/>
</dbReference>
<keyword evidence="12" id="KW-1185">Reference proteome</keyword>
<keyword evidence="7" id="KW-0560">Oxidoreductase</keyword>
<evidence type="ECO:0000256" key="2">
    <source>
        <dbReference type="ARBA" id="ARBA00006442"/>
    </source>
</evidence>
<dbReference type="SUPFAM" id="SSF55424">
    <property type="entry name" value="FAD/NAD-linked reductases, dimerisation (C-terminal) domain"/>
    <property type="match status" value="1"/>
</dbReference>
<dbReference type="InterPro" id="IPR016156">
    <property type="entry name" value="FAD/NAD-linked_Rdtase_dimer_sf"/>
</dbReference>
<evidence type="ECO:0000256" key="9">
    <source>
        <dbReference type="ARBA" id="ARBA00023014"/>
    </source>
</evidence>
<dbReference type="AlphaFoldDB" id="A0A084QWK9"/>
<dbReference type="InterPro" id="IPR028202">
    <property type="entry name" value="Reductase_C"/>
</dbReference>
<keyword evidence="9" id="KW-0411">Iron-sulfur</keyword>
<keyword evidence="4" id="KW-0001">2Fe-2S</keyword>
<evidence type="ECO:0000256" key="3">
    <source>
        <dbReference type="ARBA" id="ARBA00022630"/>
    </source>
</evidence>
<dbReference type="SUPFAM" id="SSF51905">
    <property type="entry name" value="FAD/NAD(P)-binding domain"/>
    <property type="match status" value="1"/>
</dbReference>
<comment type="similarity">
    <text evidence="2">Belongs to the FAD-dependent oxidoreductase family.</text>
</comment>
<keyword evidence="3" id="KW-0285">Flavoprotein</keyword>
<dbReference type="InterPro" id="IPR036188">
    <property type="entry name" value="FAD/NAD-bd_sf"/>
</dbReference>
<dbReference type="InterPro" id="IPR036922">
    <property type="entry name" value="Rieske_2Fe-2S_sf"/>
</dbReference>
<dbReference type="PANTHER" id="PTHR43557">
    <property type="entry name" value="APOPTOSIS-INDUCING FACTOR 1"/>
    <property type="match status" value="1"/>
</dbReference>
<dbReference type="Proteomes" id="UP000028524">
    <property type="component" value="Unassembled WGS sequence"/>
</dbReference>
<dbReference type="HOGENOM" id="CLU_003291_4_2_1"/>
<dbReference type="Gene3D" id="3.30.390.30">
    <property type="match status" value="1"/>
</dbReference>
<feature type="domain" description="Rieske" evidence="10">
    <location>
        <begin position="7"/>
        <end position="106"/>
    </location>
</feature>
<dbReference type="PANTHER" id="PTHR43557:SF2">
    <property type="entry name" value="RIESKE DOMAIN-CONTAINING PROTEIN-RELATED"/>
    <property type="match status" value="1"/>
</dbReference>
<dbReference type="Pfam" id="PF00355">
    <property type="entry name" value="Rieske"/>
    <property type="match status" value="1"/>
</dbReference>
<dbReference type="OMA" id="PRCTHYG"/>
<dbReference type="Pfam" id="PF07992">
    <property type="entry name" value="Pyr_redox_2"/>
    <property type="match status" value="1"/>
</dbReference>
<dbReference type="OrthoDB" id="6029at2759"/>
<dbReference type="GO" id="GO:0016651">
    <property type="term" value="F:oxidoreductase activity, acting on NAD(P)H"/>
    <property type="evidence" value="ECO:0007669"/>
    <property type="project" value="TreeGrafter"/>
</dbReference>
<dbReference type="STRING" id="1283841.A0A084QWK9"/>
<evidence type="ECO:0000259" key="10">
    <source>
        <dbReference type="PROSITE" id="PS51296"/>
    </source>
</evidence>
<dbReference type="InParanoid" id="A0A084QWK9"/>
<evidence type="ECO:0000256" key="7">
    <source>
        <dbReference type="ARBA" id="ARBA00023002"/>
    </source>
</evidence>
<dbReference type="Pfam" id="PF14759">
    <property type="entry name" value="Reductase_C"/>
    <property type="match status" value="1"/>
</dbReference>
<dbReference type="SUPFAM" id="SSF50022">
    <property type="entry name" value="ISP domain"/>
    <property type="match status" value="1"/>
</dbReference>